<dbReference type="SUPFAM" id="SSF75005">
    <property type="entry name" value="Arabinanase/levansucrase/invertase"/>
    <property type="match status" value="1"/>
</dbReference>
<dbReference type="EC" id="3.2.1.26" evidence="3"/>
<dbReference type="InterPro" id="IPR013148">
    <property type="entry name" value="Glyco_hydro_32_N"/>
</dbReference>
<sequence>MRNKDVVLWIALCLIVSVLLCSCRQSGAPVTVHFNGNYYGCGEIGSQTVHMGSKLEELDAPTRDGYVFLGWFKDKGLIEKWDFEKDKVYSELTLYAGWDRDSGDEIKYPDTDKDFTNLRTPGSQEMAYDYRLFFLPEKDGVNQPYVGDPMPYYEDGVYYIYYLKDGGDSYNHSIYLVTTKDFLNYKEYDEPVLEASRSGGQDGWIGTGSVVKVGEKYYFFYTGHASSDHYEYKEKIMIAEGRSPTEFKKIVGWEITPPAELGQKNDFRDPQAYYDAENNVITLTVTASQNNVARILKYTISADLMNVQYDGIIFTDPTGDFWNLECSDTFKLGNKWYITYSAQNDTLWYAFADNQFGPYSEPKRLEGKLFYAAKHVSDGEYTYMVGWARRSESPSSTQEVSGWGGNLVVQKLVQKEDRSLILSPLDKFYDAFAVRRALILDGTGALLESGALYSYKEVFTAFERFMLTGEFCFTGNGSFGLAFDYDGQADNYKLISIDPANNKLQLYFNGGKTLISETDAVLEAGRDYSFTYIQEGSVGIFYIDGLAALTVRLYGVNGKAIRLFAENNSVVFSSLREYTM</sequence>
<dbReference type="PROSITE" id="PS51257">
    <property type="entry name" value="PROKAR_LIPOPROTEIN"/>
    <property type="match status" value="1"/>
</dbReference>
<dbReference type="Gene3D" id="2.115.10.20">
    <property type="entry name" value="Glycosyl hydrolase domain, family 43"/>
    <property type="match status" value="1"/>
</dbReference>
<dbReference type="InterPro" id="IPR051214">
    <property type="entry name" value="GH32_Enzymes"/>
</dbReference>
<dbReference type="Gene3D" id="2.60.40.4270">
    <property type="entry name" value="Listeria-Bacteroides repeat domain"/>
    <property type="match status" value="1"/>
</dbReference>
<reference evidence="7 8" key="1">
    <citation type="submission" date="2017-06" db="EMBL/GenBank/DDBJ databases">
        <title>Investigating the central metabolism of Clostridium thermosuccinogenes.</title>
        <authorList>
            <person name="Koendjbiharie J.G."/>
            <person name="van Kranenburg R."/>
        </authorList>
    </citation>
    <scope>NUCLEOTIDE SEQUENCE [LARGE SCALE GENOMIC DNA]</scope>
    <source>
        <strain evidence="7 8">DSM 5806</strain>
    </source>
</reference>
<dbReference type="GO" id="GO:0004564">
    <property type="term" value="F:beta-fructofuranosidase activity"/>
    <property type="evidence" value="ECO:0007669"/>
    <property type="project" value="UniProtKB-EC"/>
</dbReference>
<dbReference type="GO" id="GO:0030313">
    <property type="term" value="C:cell envelope"/>
    <property type="evidence" value="ECO:0007669"/>
    <property type="project" value="UniProtKB-SubCell"/>
</dbReference>
<name>A0A2K2F737_9CLOT</name>
<dbReference type="Proteomes" id="UP000236151">
    <property type="component" value="Unassembled WGS sequence"/>
</dbReference>
<dbReference type="SMART" id="SM00640">
    <property type="entry name" value="Glyco_32"/>
    <property type="match status" value="1"/>
</dbReference>
<accession>A0A2K2F737</accession>
<evidence type="ECO:0000256" key="2">
    <source>
        <dbReference type="ARBA" id="ARBA00009902"/>
    </source>
</evidence>
<gene>
    <name evidence="7" type="ORF">CDQ84_17800</name>
</gene>
<dbReference type="InterPro" id="IPR023296">
    <property type="entry name" value="Glyco_hydro_beta-prop_sf"/>
</dbReference>
<dbReference type="GO" id="GO:0005975">
    <property type="term" value="P:carbohydrate metabolic process"/>
    <property type="evidence" value="ECO:0007669"/>
    <property type="project" value="InterPro"/>
</dbReference>
<dbReference type="EMBL" id="NIOJ01000078">
    <property type="protein sequence ID" value="PNT95046.1"/>
    <property type="molecule type" value="Genomic_DNA"/>
</dbReference>
<evidence type="ECO:0000256" key="4">
    <source>
        <dbReference type="ARBA" id="ARBA00022801"/>
    </source>
</evidence>
<comment type="subcellular location">
    <subcellularLocation>
        <location evidence="1">Cell envelope</location>
    </subcellularLocation>
</comment>
<evidence type="ECO:0000313" key="7">
    <source>
        <dbReference type="EMBL" id="PNT95046.1"/>
    </source>
</evidence>
<dbReference type="PANTHER" id="PTHR43101">
    <property type="entry name" value="BETA-FRUCTOSIDASE"/>
    <property type="match status" value="1"/>
</dbReference>
<evidence type="ECO:0000256" key="3">
    <source>
        <dbReference type="ARBA" id="ARBA00012758"/>
    </source>
</evidence>
<keyword evidence="8" id="KW-1185">Reference proteome</keyword>
<dbReference type="Pfam" id="PF00251">
    <property type="entry name" value="Glyco_hydro_32N"/>
    <property type="match status" value="1"/>
</dbReference>
<feature type="domain" description="Glycosyl hydrolase family 32 N-terminal" evidence="6">
    <location>
        <begin position="151"/>
        <end position="423"/>
    </location>
</feature>
<evidence type="ECO:0000256" key="1">
    <source>
        <dbReference type="ARBA" id="ARBA00004196"/>
    </source>
</evidence>
<dbReference type="InterPro" id="IPR001362">
    <property type="entry name" value="Glyco_hydro_32"/>
</dbReference>
<dbReference type="SUPFAM" id="SSF49899">
    <property type="entry name" value="Concanavalin A-like lectins/glucanases"/>
    <property type="match status" value="1"/>
</dbReference>
<comment type="similarity">
    <text evidence="2">Belongs to the glycosyl hydrolase 32 family.</text>
</comment>
<keyword evidence="4" id="KW-0378">Hydrolase</keyword>
<dbReference type="RefSeq" id="WP_103083088.1">
    <property type="nucleotide sequence ID" value="NZ_CP021850.1"/>
</dbReference>
<comment type="caution">
    <text evidence="7">The sequence shown here is derived from an EMBL/GenBank/DDBJ whole genome shotgun (WGS) entry which is preliminary data.</text>
</comment>
<keyword evidence="5" id="KW-0326">Glycosidase</keyword>
<dbReference type="OrthoDB" id="9759709at2"/>
<evidence type="ECO:0000256" key="5">
    <source>
        <dbReference type="ARBA" id="ARBA00023295"/>
    </source>
</evidence>
<evidence type="ECO:0000313" key="8">
    <source>
        <dbReference type="Proteomes" id="UP000236151"/>
    </source>
</evidence>
<dbReference type="KEGG" id="cthd:CDO33_13035"/>
<dbReference type="InterPro" id="IPR013378">
    <property type="entry name" value="InlB-like_B-rpt"/>
</dbReference>
<dbReference type="NCBIfam" id="TIGR02543">
    <property type="entry name" value="List_Bact_rpt"/>
    <property type="match status" value="1"/>
</dbReference>
<dbReference type="Gene3D" id="2.60.120.560">
    <property type="entry name" value="Exo-inulinase, domain 1"/>
    <property type="match status" value="1"/>
</dbReference>
<proteinExistence type="inferred from homology"/>
<dbReference type="InterPro" id="IPR013320">
    <property type="entry name" value="ConA-like_dom_sf"/>
</dbReference>
<dbReference type="AlphaFoldDB" id="A0A2K2F737"/>
<dbReference type="PANTHER" id="PTHR43101:SF1">
    <property type="entry name" value="BETA-FRUCTOSIDASE"/>
    <property type="match status" value="1"/>
</dbReference>
<dbReference type="InterPro" id="IPR042229">
    <property type="entry name" value="Listeria/Bacterioides_rpt_sf"/>
</dbReference>
<organism evidence="7 8">
    <name type="scientific">Clostridium thermosuccinogenes</name>
    <dbReference type="NCBI Taxonomy" id="84032"/>
    <lineage>
        <taxon>Bacteria</taxon>
        <taxon>Bacillati</taxon>
        <taxon>Bacillota</taxon>
        <taxon>Clostridia</taxon>
        <taxon>Eubacteriales</taxon>
        <taxon>Clostridiaceae</taxon>
        <taxon>Clostridium</taxon>
    </lineage>
</organism>
<dbReference type="CDD" id="cd08995">
    <property type="entry name" value="GH32_EcAec43-like"/>
    <property type="match status" value="1"/>
</dbReference>
<evidence type="ECO:0000259" key="6">
    <source>
        <dbReference type="Pfam" id="PF00251"/>
    </source>
</evidence>
<dbReference type="Pfam" id="PF09479">
    <property type="entry name" value="Flg_new"/>
    <property type="match status" value="1"/>
</dbReference>
<protein>
    <recommendedName>
        <fullName evidence="3">beta-fructofuranosidase</fullName>
        <ecNumber evidence="3">3.2.1.26</ecNumber>
    </recommendedName>
</protein>